<comment type="caution">
    <text evidence="2">The sequence shown here is derived from an EMBL/GenBank/DDBJ whole genome shotgun (WGS) entry which is preliminary data.</text>
</comment>
<dbReference type="AlphaFoldDB" id="A0A1T3P5Q9"/>
<name>A0A1T3P5Q9_9ACTN</name>
<dbReference type="Gene3D" id="3.40.50.10540">
    <property type="entry name" value="Crotonobetainyl-coa:carnitine coa-transferase, domain 1"/>
    <property type="match status" value="2"/>
</dbReference>
<dbReference type="Proteomes" id="UP000190037">
    <property type="component" value="Unassembled WGS sequence"/>
</dbReference>
<sequence>MRSTPAQLLDQAWRALGGDPADRAHIIFTGPAHTLSSALPVTALAQASIGAAALAARELAVARGGSDPAPVVLDSRAAAVAVGSDRHLRLAGQPLVSMHPLSRFHRCADGWVRLHGNYPHHRAAAFAALGVDTPAAAIEALAERTGAEIEELLAAHGALGFAVRTPAEWAAHPQGAATAALPLLDLSPTDVGDPWCVGPAAAPAAGVRVLDLTRVLAGPTGTRTLAHLGADVLRVDSPHLPENPGEYWDNAFGKRSTLLDLRERGDRARFDELLAGAHVVITGYRTDAMAALGLDHDTLAARHPGLITAAFNAWGPGPWVNRRGFDSLVQGACGIARIEAGEDPNPGALPTQVLDRATGYLLAAAVLRALSVRRASHRGSRIDLALARTAHWLMSGYAPGEPEVAEPFDPAPHLGVTDTAIGRLVHARPPFELPGLPAARPHPPTPWGSAEPLWQPT</sequence>
<accession>A0A1T3P5Q9</accession>
<gene>
    <name evidence="2" type="ORF">B4N89_29065</name>
</gene>
<evidence type="ECO:0000256" key="1">
    <source>
        <dbReference type="SAM" id="MobiDB-lite"/>
    </source>
</evidence>
<dbReference type="PANTHER" id="PTHR48228:SF4">
    <property type="entry name" value="BLR3030 PROTEIN"/>
    <property type="match status" value="1"/>
</dbReference>
<dbReference type="InterPro" id="IPR044855">
    <property type="entry name" value="CoA-Trfase_III_dom3_sf"/>
</dbReference>
<dbReference type="InterPro" id="IPR050509">
    <property type="entry name" value="CoA-transferase_III"/>
</dbReference>
<dbReference type="InterPro" id="IPR023606">
    <property type="entry name" value="CoA-Trfase_III_dom_1_sf"/>
</dbReference>
<dbReference type="STRING" id="159449.B4N89_29065"/>
<dbReference type="OrthoDB" id="9058532at2"/>
<proteinExistence type="predicted"/>
<dbReference type="InterPro" id="IPR003673">
    <property type="entry name" value="CoA-Trfase_fam_III"/>
</dbReference>
<dbReference type="Pfam" id="PF02515">
    <property type="entry name" value="CoA_transf_3"/>
    <property type="match status" value="1"/>
</dbReference>
<dbReference type="EMBL" id="MWQN01000001">
    <property type="protein sequence ID" value="OPC84437.1"/>
    <property type="molecule type" value="Genomic_DNA"/>
</dbReference>
<dbReference type="PANTHER" id="PTHR48228">
    <property type="entry name" value="SUCCINYL-COA--D-CITRAMALATE COA-TRANSFERASE"/>
    <property type="match status" value="1"/>
</dbReference>
<evidence type="ECO:0000313" key="3">
    <source>
        <dbReference type="Proteomes" id="UP000190037"/>
    </source>
</evidence>
<protein>
    <recommendedName>
        <fullName evidence="4">CoA transferase</fullName>
    </recommendedName>
</protein>
<evidence type="ECO:0008006" key="4">
    <source>
        <dbReference type="Google" id="ProtNLM"/>
    </source>
</evidence>
<feature type="region of interest" description="Disordered" evidence="1">
    <location>
        <begin position="435"/>
        <end position="457"/>
    </location>
</feature>
<evidence type="ECO:0000313" key="2">
    <source>
        <dbReference type="EMBL" id="OPC84437.1"/>
    </source>
</evidence>
<dbReference type="RefSeq" id="WP_078978734.1">
    <property type="nucleotide sequence ID" value="NZ_MWQN01000001.1"/>
</dbReference>
<dbReference type="Gene3D" id="3.30.1540.10">
    <property type="entry name" value="formyl-coa transferase, domain 3"/>
    <property type="match status" value="1"/>
</dbReference>
<keyword evidence="3" id="KW-1185">Reference proteome</keyword>
<dbReference type="SUPFAM" id="SSF89796">
    <property type="entry name" value="CoA-transferase family III (CaiB/BaiF)"/>
    <property type="match status" value="2"/>
</dbReference>
<reference evidence="2 3" key="1">
    <citation type="submission" date="2017-03" db="EMBL/GenBank/DDBJ databases">
        <title>Draft genome sequence of Streptomyces scabrisporus NF3, endophyte isolated from Amphipterygium adstringens.</title>
        <authorList>
            <person name="Vazquez M."/>
            <person name="Ceapa C.D."/>
            <person name="Rodriguez Luna D."/>
            <person name="Sanchez Esquivel S."/>
        </authorList>
    </citation>
    <scope>NUCLEOTIDE SEQUENCE [LARGE SCALE GENOMIC DNA]</scope>
    <source>
        <strain evidence="2 3">NF3</strain>
    </source>
</reference>
<dbReference type="GO" id="GO:0003824">
    <property type="term" value="F:catalytic activity"/>
    <property type="evidence" value="ECO:0007669"/>
    <property type="project" value="InterPro"/>
</dbReference>
<organism evidence="2 3">
    <name type="scientific">Embleya scabrispora</name>
    <dbReference type="NCBI Taxonomy" id="159449"/>
    <lineage>
        <taxon>Bacteria</taxon>
        <taxon>Bacillati</taxon>
        <taxon>Actinomycetota</taxon>
        <taxon>Actinomycetes</taxon>
        <taxon>Kitasatosporales</taxon>
        <taxon>Streptomycetaceae</taxon>
        <taxon>Embleya</taxon>
    </lineage>
</organism>